<sequence>MAHSISQPEIIDGKAVQSLVEAQAIRGATVLGQPGGWAVLVRYGGLERAVAAQRARKPRLWRNLATAAAFVREELGVVRFEVDAQDHEPGAGGVSRPDQAARMKAKNEAAAHDRWFREQVEKGLGEADDPNAEWIPHEDVMGRLDARIARLKTRGA</sequence>
<comment type="caution">
    <text evidence="2">The sequence shown here is derived from an EMBL/GenBank/DDBJ whole genome shotgun (WGS) entry which is preliminary data.</text>
</comment>
<dbReference type="Proteomes" id="UP001139104">
    <property type="component" value="Unassembled WGS sequence"/>
</dbReference>
<evidence type="ECO:0008006" key="4">
    <source>
        <dbReference type="Google" id="ProtNLM"/>
    </source>
</evidence>
<proteinExistence type="predicted"/>
<evidence type="ECO:0000256" key="1">
    <source>
        <dbReference type="SAM" id="MobiDB-lite"/>
    </source>
</evidence>
<evidence type="ECO:0000313" key="2">
    <source>
        <dbReference type="EMBL" id="MCI4685042.1"/>
    </source>
</evidence>
<reference evidence="2" key="1">
    <citation type="journal article" date="2022" name="ISME J.">
        <title>Identification of active gaseous-alkane degraders at natural gas seeps.</title>
        <authorList>
            <person name="Farhan Ul Haque M."/>
            <person name="Hernandez M."/>
            <person name="Crombie A.T."/>
            <person name="Murrell J.C."/>
        </authorList>
    </citation>
    <scope>NUCLEOTIDE SEQUENCE</scope>
    <source>
        <strain evidence="2">PC2</strain>
    </source>
</reference>
<protein>
    <recommendedName>
        <fullName evidence="4">Prevent host death protein, Phd antitoxin</fullName>
    </recommendedName>
</protein>
<feature type="compositionally biased region" description="Basic and acidic residues" evidence="1">
    <location>
        <begin position="99"/>
        <end position="112"/>
    </location>
</feature>
<dbReference type="RefSeq" id="WP_243069067.1">
    <property type="nucleotide sequence ID" value="NZ_JAIVFK010000075.1"/>
</dbReference>
<gene>
    <name evidence="2" type="ORF">K2U94_20160</name>
</gene>
<evidence type="ECO:0000313" key="3">
    <source>
        <dbReference type="Proteomes" id="UP001139104"/>
    </source>
</evidence>
<keyword evidence="3" id="KW-1185">Reference proteome</keyword>
<dbReference type="EMBL" id="JAIVFP010000003">
    <property type="protein sequence ID" value="MCI4685042.1"/>
    <property type="molecule type" value="Genomic_DNA"/>
</dbReference>
<dbReference type="Gene3D" id="6.20.450.20">
    <property type="match status" value="1"/>
</dbReference>
<accession>A0ABS9ZFW8</accession>
<organism evidence="2 3">
    <name type="scientific">Candidatus Rhodoblastus alkanivorans</name>
    <dbReference type="NCBI Taxonomy" id="2954117"/>
    <lineage>
        <taxon>Bacteria</taxon>
        <taxon>Pseudomonadati</taxon>
        <taxon>Pseudomonadota</taxon>
        <taxon>Alphaproteobacteria</taxon>
        <taxon>Hyphomicrobiales</taxon>
        <taxon>Rhodoblastaceae</taxon>
        <taxon>Rhodoblastus</taxon>
    </lineage>
</organism>
<name>A0ABS9ZFW8_9HYPH</name>
<feature type="region of interest" description="Disordered" evidence="1">
    <location>
        <begin position="86"/>
        <end position="112"/>
    </location>
</feature>